<keyword evidence="12" id="KW-1185">Reference proteome</keyword>
<dbReference type="PANTHER" id="PTHR34047">
    <property type="entry name" value="NUCLEAR INTRON MATURASE 1, MITOCHONDRIAL-RELATED"/>
    <property type="match status" value="1"/>
</dbReference>
<dbReference type="Proteomes" id="UP000006048">
    <property type="component" value="Chromosome"/>
</dbReference>
<evidence type="ECO:0000256" key="8">
    <source>
        <dbReference type="ARBA" id="ARBA00034120"/>
    </source>
</evidence>
<name>I4BA02_TURPD</name>
<feature type="domain" description="Reverse transcriptase" evidence="10">
    <location>
        <begin position="55"/>
        <end position="293"/>
    </location>
</feature>
<dbReference type="OrthoDB" id="9788687at2"/>
<dbReference type="GO" id="GO:0051607">
    <property type="term" value="P:defense response to virus"/>
    <property type="evidence" value="ECO:0007669"/>
    <property type="project" value="UniProtKB-KW"/>
</dbReference>
<dbReference type="GO" id="GO:0003723">
    <property type="term" value="F:RNA binding"/>
    <property type="evidence" value="ECO:0007669"/>
    <property type="project" value="InterPro"/>
</dbReference>
<dbReference type="InterPro" id="IPR000477">
    <property type="entry name" value="RT_dom"/>
</dbReference>
<proteinExistence type="inferred from homology"/>
<dbReference type="PANTHER" id="PTHR34047:SF7">
    <property type="entry name" value="RNA-DIRECTED DNA POLYMERASE"/>
    <property type="match status" value="1"/>
</dbReference>
<keyword evidence="6 11" id="KW-0695">RNA-directed DNA polymerase</keyword>
<organism evidence="11 12">
    <name type="scientific">Turneriella parva (strain ATCC BAA-1111 / DSM 21527 / NCTC 11395 / H)</name>
    <name type="common">Leptospira parva</name>
    <dbReference type="NCBI Taxonomy" id="869212"/>
    <lineage>
        <taxon>Bacteria</taxon>
        <taxon>Pseudomonadati</taxon>
        <taxon>Spirochaetota</taxon>
        <taxon>Spirochaetia</taxon>
        <taxon>Leptospirales</taxon>
        <taxon>Leptospiraceae</taxon>
        <taxon>Turneriella</taxon>
    </lineage>
</organism>
<dbReference type="InterPro" id="IPR000123">
    <property type="entry name" value="Reverse_transcriptase_msDNA"/>
</dbReference>
<evidence type="ECO:0000256" key="9">
    <source>
        <dbReference type="ARBA" id="ARBA00048173"/>
    </source>
</evidence>
<dbReference type="InterPro" id="IPR043502">
    <property type="entry name" value="DNA/RNA_pol_sf"/>
</dbReference>
<dbReference type="InterPro" id="IPR051083">
    <property type="entry name" value="GrpII_Intron_Splice-Mob/Def"/>
</dbReference>
<dbReference type="SUPFAM" id="SSF56672">
    <property type="entry name" value="DNA/RNA polymerases"/>
    <property type="match status" value="1"/>
</dbReference>
<reference evidence="11 12" key="1">
    <citation type="submission" date="2012-06" db="EMBL/GenBank/DDBJ databases">
        <title>The complete chromosome of genome of Turneriella parva DSM 21527.</title>
        <authorList>
            <consortium name="US DOE Joint Genome Institute (JGI-PGF)"/>
            <person name="Lucas S."/>
            <person name="Han J."/>
            <person name="Lapidus A."/>
            <person name="Bruce D."/>
            <person name="Goodwin L."/>
            <person name="Pitluck S."/>
            <person name="Peters L."/>
            <person name="Kyrpides N."/>
            <person name="Mavromatis K."/>
            <person name="Ivanova N."/>
            <person name="Mikhailova N."/>
            <person name="Chertkov O."/>
            <person name="Detter J.C."/>
            <person name="Tapia R."/>
            <person name="Han C."/>
            <person name="Land M."/>
            <person name="Hauser L."/>
            <person name="Markowitz V."/>
            <person name="Cheng J.-F."/>
            <person name="Hugenholtz P."/>
            <person name="Woyke T."/>
            <person name="Wu D."/>
            <person name="Gronow S."/>
            <person name="Wellnitz S."/>
            <person name="Brambilla E."/>
            <person name="Klenk H.-P."/>
            <person name="Eisen J.A."/>
        </authorList>
    </citation>
    <scope>NUCLEOTIDE SEQUENCE [LARGE SCALE GENOMIC DNA]</scope>
    <source>
        <strain evidence="12">ATCC BAA-1111 / DSM 21527 / NCTC 11395 / H</strain>
    </source>
</reference>
<dbReference type="AlphaFoldDB" id="I4BA02"/>
<evidence type="ECO:0000256" key="6">
    <source>
        <dbReference type="ARBA" id="ARBA00022918"/>
    </source>
</evidence>
<dbReference type="EC" id="2.7.7.49" evidence="1"/>
<gene>
    <name evidence="11" type="ordered locus">Turpa_3472</name>
</gene>
<evidence type="ECO:0000313" key="11">
    <source>
        <dbReference type="EMBL" id="AFM14109.1"/>
    </source>
</evidence>
<dbReference type="Pfam" id="PF00078">
    <property type="entry name" value="RVT_1"/>
    <property type="match status" value="1"/>
</dbReference>
<evidence type="ECO:0000259" key="10">
    <source>
        <dbReference type="PROSITE" id="PS50878"/>
    </source>
</evidence>
<comment type="catalytic activity">
    <reaction evidence="9">
        <text>DNA(n) + a 2'-deoxyribonucleoside 5'-triphosphate = DNA(n+1) + diphosphate</text>
        <dbReference type="Rhea" id="RHEA:22508"/>
        <dbReference type="Rhea" id="RHEA-COMP:17339"/>
        <dbReference type="Rhea" id="RHEA-COMP:17340"/>
        <dbReference type="ChEBI" id="CHEBI:33019"/>
        <dbReference type="ChEBI" id="CHEBI:61560"/>
        <dbReference type="ChEBI" id="CHEBI:173112"/>
        <dbReference type="EC" id="2.7.7.49"/>
    </reaction>
</comment>
<dbReference type="GO" id="GO:0046872">
    <property type="term" value="F:metal ion binding"/>
    <property type="evidence" value="ECO:0007669"/>
    <property type="project" value="UniProtKB-KW"/>
</dbReference>
<keyword evidence="4" id="KW-0479">Metal-binding</keyword>
<dbReference type="PRINTS" id="PR00866">
    <property type="entry name" value="RNADNAPOLMS"/>
</dbReference>
<keyword evidence="5" id="KW-0460">Magnesium</keyword>
<keyword evidence="2 11" id="KW-0808">Transferase</keyword>
<protein>
    <recommendedName>
        <fullName evidence="1">RNA-directed DNA polymerase</fullName>
        <ecNumber evidence="1">2.7.7.49</ecNumber>
    </recommendedName>
</protein>
<evidence type="ECO:0000256" key="1">
    <source>
        <dbReference type="ARBA" id="ARBA00012493"/>
    </source>
</evidence>
<keyword evidence="3 11" id="KW-0548">Nucleotidyltransferase</keyword>
<dbReference type="CDD" id="cd03487">
    <property type="entry name" value="RT_Bac_retron_II"/>
    <property type="match status" value="1"/>
</dbReference>
<evidence type="ECO:0000256" key="3">
    <source>
        <dbReference type="ARBA" id="ARBA00022695"/>
    </source>
</evidence>
<dbReference type="STRING" id="869212.Turpa_3472"/>
<evidence type="ECO:0000313" key="12">
    <source>
        <dbReference type="Proteomes" id="UP000006048"/>
    </source>
</evidence>
<accession>I4BA02</accession>
<dbReference type="KEGG" id="tpx:Turpa_3472"/>
<dbReference type="PROSITE" id="PS50878">
    <property type="entry name" value="RT_POL"/>
    <property type="match status" value="1"/>
</dbReference>
<dbReference type="HOGENOM" id="CLU_028398_2_0_12"/>
<keyword evidence="7" id="KW-0051">Antiviral defense</keyword>
<dbReference type="PATRIC" id="fig|869212.3.peg.3514"/>
<evidence type="ECO:0000256" key="2">
    <source>
        <dbReference type="ARBA" id="ARBA00022679"/>
    </source>
</evidence>
<evidence type="ECO:0000256" key="7">
    <source>
        <dbReference type="ARBA" id="ARBA00023118"/>
    </source>
</evidence>
<sequence length="367" mass="42615">MLLWTPHLFEKAGIQRKYDIPYIARLIDYGNQLSQRNLPVIFSLKHFSRLTDINYSYLRAVIDRTEYPYKTFKIRKKTEGFRRISVPDSRLLVIQQWLHKHILSKIQPHFSSTAFNPGCSIMRNAQPHCGANWLIKIDIENFFDSISERQVYTQFKALGYSKYLCFCFARLSTRLASREAKKYKKPRWQNKRHQYPEFIGNLPQGAPTSPILANLVCRQLDAQIHQLIQPMGLIYTRYADDIVISGNALTRKDASKLIQEISKILNRSGFQKNSLKTRILSPGARKIVTGLNVNGPNPTIPKKLKYSIRAELHYAKVFGVAEHCKKLGYHKIDGFRNQIRGKIDFVRSVNPKLADKFYAQLDDINWP</sequence>
<evidence type="ECO:0000256" key="4">
    <source>
        <dbReference type="ARBA" id="ARBA00022723"/>
    </source>
</evidence>
<dbReference type="RefSeq" id="WP_014804597.1">
    <property type="nucleotide sequence ID" value="NC_018020.1"/>
</dbReference>
<dbReference type="EMBL" id="CP002959">
    <property type="protein sequence ID" value="AFM14109.1"/>
    <property type="molecule type" value="Genomic_DNA"/>
</dbReference>
<dbReference type="GO" id="GO:0003964">
    <property type="term" value="F:RNA-directed DNA polymerase activity"/>
    <property type="evidence" value="ECO:0007669"/>
    <property type="project" value="UniProtKB-KW"/>
</dbReference>
<evidence type="ECO:0000256" key="5">
    <source>
        <dbReference type="ARBA" id="ARBA00022842"/>
    </source>
</evidence>
<comment type="similarity">
    <text evidence="8">Belongs to the bacterial reverse transcriptase family.</text>
</comment>